<dbReference type="Proteomes" id="UP000198942">
    <property type="component" value="Unassembled WGS sequence"/>
</dbReference>
<protein>
    <submittedName>
        <fullName evidence="1">Uncharacterized protein</fullName>
    </submittedName>
</protein>
<keyword evidence="2" id="KW-1185">Reference proteome</keyword>
<proteinExistence type="predicted"/>
<dbReference type="RefSeq" id="WP_091206802.1">
    <property type="nucleotide sequence ID" value="NZ_FOCL01000001.1"/>
</dbReference>
<accession>A0A1H8A7F1</accession>
<dbReference type="AlphaFoldDB" id="A0A1H8A7F1"/>
<dbReference type="EMBL" id="FOCL01000001">
    <property type="protein sequence ID" value="SEM65728.1"/>
    <property type="molecule type" value="Genomic_DNA"/>
</dbReference>
<sequence length="100" mass="11351">MHKQALTQAYDIVCPKCKTRQTAFIKLSIGHIDIYHAETTATGETRSNISYQLTKGIPYILCVNRWGCQHLIVGDELDEVTTFRVTCPSDIRKLKQAQLI</sequence>
<evidence type="ECO:0000313" key="1">
    <source>
        <dbReference type="EMBL" id="SEM65728.1"/>
    </source>
</evidence>
<evidence type="ECO:0000313" key="2">
    <source>
        <dbReference type="Proteomes" id="UP000198942"/>
    </source>
</evidence>
<organism evidence="1 2">
    <name type="scientific">Mucilaginibacter gossypiicola</name>
    <dbReference type="NCBI Taxonomy" id="551995"/>
    <lineage>
        <taxon>Bacteria</taxon>
        <taxon>Pseudomonadati</taxon>
        <taxon>Bacteroidota</taxon>
        <taxon>Sphingobacteriia</taxon>
        <taxon>Sphingobacteriales</taxon>
        <taxon>Sphingobacteriaceae</taxon>
        <taxon>Mucilaginibacter</taxon>
    </lineage>
</organism>
<dbReference type="STRING" id="551995.SAMN05192574_101360"/>
<gene>
    <name evidence="1" type="ORF">SAMN05192574_101360</name>
</gene>
<reference evidence="2" key="1">
    <citation type="submission" date="2016-10" db="EMBL/GenBank/DDBJ databases">
        <authorList>
            <person name="Varghese N."/>
            <person name="Submissions S."/>
        </authorList>
    </citation>
    <scope>NUCLEOTIDE SEQUENCE [LARGE SCALE GENOMIC DNA]</scope>
    <source>
        <strain evidence="2">Gh-48</strain>
    </source>
</reference>
<name>A0A1H8A7F1_9SPHI</name>